<gene>
    <name evidence="1" type="ORF">NPRO_11960</name>
</gene>
<proteinExistence type="predicted"/>
<evidence type="ECO:0000313" key="1">
    <source>
        <dbReference type="EMBL" id="BBO23601.1"/>
    </source>
</evidence>
<accession>A0A809S9F3</accession>
<name>A0A809S9F3_9BACT</name>
<organism evidence="1 2">
    <name type="scientific">Candidatus Nitrosymbiomonas proteolyticus</name>
    <dbReference type="NCBI Taxonomy" id="2608984"/>
    <lineage>
        <taxon>Bacteria</taxon>
        <taxon>Bacillati</taxon>
        <taxon>Armatimonadota</taxon>
        <taxon>Armatimonadota incertae sedis</taxon>
        <taxon>Candidatus Nitrosymbiomonas</taxon>
    </lineage>
</organism>
<protein>
    <submittedName>
        <fullName evidence="1">Uncharacterized protein</fullName>
    </submittedName>
</protein>
<dbReference type="Proteomes" id="UP000662873">
    <property type="component" value="Chromosome"/>
</dbReference>
<dbReference type="KEGG" id="npy:NPRO_11960"/>
<evidence type="ECO:0000313" key="2">
    <source>
        <dbReference type="Proteomes" id="UP000662873"/>
    </source>
</evidence>
<dbReference type="AlphaFoldDB" id="A0A809S9F3"/>
<sequence>MWNAVNHLKHAHDLDYVGNFLRGADLKEFWADAKEVSETFRETKPMRRSDREELWEDFQRVCEWVREMQEQKHEEWVERNREHLDRWHAQIDKGEDMIERLKGQIDHCEDLKTDATSDDFADQVQGWIDEKERIIDDIESRNSEPWEKIRDVEARLRGKTSLPMRIDLKNITVRELVEVHLYGHEGCARLWGRRGIRPAQPRRT</sequence>
<dbReference type="EMBL" id="AP021858">
    <property type="protein sequence ID" value="BBO23601.1"/>
    <property type="molecule type" value="Genomic_DNA"/>
</dbReference>
<reference evidence="1" key="1">
    <citation type="journal article" name="DNA Res.">
        <title>The physiological potential of anammox bacteria as revealed by their core genome structure.</title>
        <authorList>
            <person name="Okubo T."/>
            <person name="Toyoda A."/>
            <person name="Fukuhara K."/>
            <person name="Uchiyama I."/>
            <person name="Harigaya Y."/>
            <person name="Kuroiwa M."/>
            <person name="Suzuki T."/>
            <person name="Murakami Y."/>
            <person name="Suwa Y."/>
            <person name="Takami H."/>
        </authorList>
    </citation>
    <scope>NUCLEOTIDE SEQUENCE</scope>
    <source>
        <strain evidence="1">317325-2</strain>
    </source>
</reference>